<comment type="similarity">
    <text evidence="2">Belongs to the actin family.</text>
</comment>
<reference evidence="4 5" key="1">
    <citation type="journal article" date="2015" name="Sci. Rep.">
        <title>Genome of the facultative scuticociliatosis pathogen Pseudocohnilembus persalinus provides insight into its virulence through horizontal gene transfer.</title>
        <authorList>
            <person name="Xiong J."/>
            <person name="Wang G."/>
            <person name="Cheng J."/>
            <person name="Tian M."/>
            <person name="Pan X."/>
            <person name="Warren A."/>
            <person name="Jiang C."/>
            <person name="Yuan D."/>
            <person name="Miao W."/>
        </authorList>
    </citation>
    <scope>NUCLEOTIDE SEQUENCE [LARGE SCALE GENOMIC DNA]</scope>
    <source>
        <strain evidence="4">36N120E</strain>
    </source>
</reference>
<evidence type="ECO:0000256" key="1">
    <source>
        <dbReference type="ARBA" id="ARBA00049360"/>
    </source>
</evidence>
<dbReference type="InParanoid" id="A0A0V0QDJ2"/>
<name>A0A0V0QDJ2_PSEPJ</name>
<feature type="compositionally biased region" description="Low complexity" evidence="3">
    <location>
        <begin position="118"/>
        <end position="131"/>
    </location>
</feature>
<gene>
    <name evidence="4" type="ORF">PPERSA_10765</name>
</gene>
<protein>
    <recommendedName>
        <fullName evidence="6">Actin-like ATPase domain-containing protein</fullName>
    </recommendedName>
</protein>
<evidence type="ECO:0008006" key="6">
    <source>
        <dbReference type="Google" id="ProtNLM"/>
    </source>
</evidence>
<dbReference type="CDD" id="cd10207">
    <property type="entry name" value="ASKHA_NBD_Arp10"/>
    <property type="match status" value="1"/>
</dbReference>
<dbReference type="Proteomes" id="UP000054937">
    <property type="component" value="Unassembled WGS sequence"/>
</dbReference>
<keyword evidence="5" id="KW-1185">Reference proteome</keyword>
<dbReference type="SMART" id="SM00268">
    <property type="entry name" value="ACTIN"/>
    <property type="match status" value="1"/>
</dbReference>
<dbReference type="OMA" id="YICENFM"/>
<comment type="caution">
    <text evidence="4">The sequence shown here is derived from an EMBL/GenBank/DDBJ whole genome shotgun (WGS) entry which is preliminary data.</text>
</comment>
<dbReference type="Gene3D" id="3.30.420.40">
    <property type="match status" value="2"/>
</dbReference>
<dbReference type="InterPro" id="IPR004000">
    <property type="entry name" value="Actin"/>
</dbReference>
<evidence type="ECO:0000313" key="4">
    <source>
        <dbReference type="EMBL" id="KRX00266.1"/>
    </source>
</evidence>
<dbReference type="AlphaFoldDB" id="A0A0V0QDJ2"/>
<dbReference type="OrthoDB" id="337660at2759"/>
<proteinExistence type="inferred from homology"/>
<feature type="region of interest" description="Disordered" evidence="3">
    <location>
        <begin position="64"/>
        <end position="131"/>
    </location>
</feature>
<feature type="compositionally biased region" description="Basic and acidic residues" evidence="3">
    <location>
        <begin position="80"/>
        <end position="101"/>
    </location>
</feature>
<dbReference type="Gene3D" id="3.90.640.10">
    <property type="entry name" value="Actin, Chain A, domain 4"/>
    <property type="match status" value="1"/>
</dbReference>
<organism evidence="4 5">
    <name type="scientific">Pseudocohnilembus persalinus</name>
    <name type="common">Ciliate</name>
    <dbReference type="NCBI Taxonomy" id="266149"/>
    <lineage>
        <taxon>Eukaryota</taxon>
        <taxon>Sar</taxon>
        <taxon>Alveolata</taxon>
        <taxon>Ciliophora</taxon>
        <taxon>Intramacronucleata</taxon>
        <taxon>Oligohymenophorea</taxon>
        <taxon>Scuticociliatia</taxon>
        <taxon>Philasterida</taxon>
        <taxon>Pseudocohnilembidae</taxon>
        <taxon>Pseudocohnilembus</taxon>
    </lineage>
</organism>
<comment type="catalytic activity">
    <reaction evidence="1">
        <text>ATP + H2O = ADP + phosphate + H(+)</text>
        <dbReference type="Rhea" id="RHEA:13065"/>
        <dbReference type="ChEBI" id="CHEBI:15377"/>
        <dbReference type="ChEBI" id="CHEBI:15378"/>
        <dbReference type="ChEBI" id="CHEBI:30616"/>
        <dbReference type="ChEBI" id="CHEBI:43474"/>
        <dbReference type="ChEBI" id="CHEBI:456216"/>
    </reaction>
</comment>
<dbReference type="SUPFAM" id="SSF53067">
    <property type="entry name" value="Actin-like ATPase domain"/>
    <property type="match status" value="2"/>
</dbReference>
<dbReference type="PANTHER" id="PTHR11937">
    <property type="entry name" value="ACTIN"/>
    <property type="match status" value="1"/>
</dbReference>
<dbReference type="Pfam" id="PF00022">
    <property type="entry name" value="Actin"/>
    <property type="match status" value="1"/>
</dbReference>
<dbReference type="InterPro" id="IPR043129">
    <property type="entry name" value="ATPase_NBD"/>
</dbReference>
<dbReference type="EMBL" id="LDAU01000194">
    <property type="protein sequence ID" value="KRX00266.1"/>
    <property type="molecule type" value="Genomic_DNA"/>
</dbReference>
<accession>A0A0V0QDJ2</accession>
<evidence type="ECO:0000256" key="2">
    <source>
        <dbReference type="RuleBase" id="RU000487"/>
    </source>
</evidence>
<evidence type="ECO:0000256" key="3">
    <source>
        <dbReference type="SAM" id="MobiDB-lite"/>
    </source>
</evidence>
<sequence>MSGFIFDIGIAYTKIGQLGKNQPQMILKTPNNLFKKLKEIDIFEKPQNLMDSLIDENYMAKQLKKQQNLKQPEQEETSEQQEKNKNEDESLNDQEKNKLQDQDQNQENIQQRDDSLEKQNSSQSEKQNENQQKYKQFLHTLRLPLQEFLTNIFYYELQIKPNQKNIYICENFMMPRPFIEILADILYTQFEVGKVFYFLSNSLPLYLTEQQTGIVIESNYYDTQITSVYEGYPQMNAFTFENCGGYLMNYTIKKELIKKFMQITDFNEQGIKKKYEKMQQYQYLNKYINFNTLEDLKFRYCKILSRKQKAEFFSSEENIQKMKQQQLNFVINKNINQKIPISYYDTVFAGEILFGNVENEETNIAYSFLSALKKLDPLTVKKQVQNVIFSGGVTQIKGFISRFREEIIYFLDNNKEFARIKYIRDHIKFTNIVYPNNLLNWIGASLLGGLQGIEKFCVSNKQYQENNYTIPDRFGTAYISATRDSIYIAPEIENIQVL</sequence>
<evidence type="ECO:0000313" key="5">
    <source>
        <dbReference type="Proteomes" id="UP000054937"/>
    </source>
</evidence>